<comment type="subcellular location">
    <subcellularLocation>
        <location evidence="1">Membrane</location>
        <topology evidence="1">Multi-pass membrane protein</topology>
    </subcellularLocation>
</comment>
<name>A0A521E0M2_9BACL</name>
<organism evidence="7 8">
    <name type="scientific">Melghirimyces algeriensis</name>
    <dbReference type="NCBI Taxonomy" id="910412"/>
    <lineage>
        <taxon>Bacteria</taxon>
        <taxon>Bacillati</taxon>
        <taxon>Bacillota</taxon>
        <taxon>Bacilli</taxon>
        <taxon>Bacillales</taxon>
        <taxon>Thermoactinomycetaceae</taxon>
        <taxon>Melghirimyces</taxon>
    </lineage>
</organism>
<evidence type="ECO:0000256" key="2">
    <source>
        <dbReference type="ARBA" id="ARBA00022475"/>
    </source>
</evidence>
<dbReference type="CDD" id="cd16914">
    <property type="entry name" value="EcfT"/>
    <property type="match status" value="1"/>
</dbReference>
<reference evidence="7 8" key="1">
    <citation type="submission" date="2017-05" db="EMBL/GenBank/DDBJ databases">
        <authorList>
            <person name="Varghese N."/>
            <person name="Submissions S."/>
        </authorList>
    </citation>
    <scope>NUCLEOTIDE SEQUENCE [LARGE SCALE GENOMIC DNA]</scope>
    <source>
        <strain evidence="7 8">DSM 45474</strain>
    </source>
</reference>
<evidence type="ECO:0000256" key="6">
    <source>
        <dbReference type="SAM" id="Phobius"/>
    </source>
</evidence>
<dbReference type="OrthoDB" id="166227at2"/>
<dbReference type="InterPro" id="IPR051611">
    <property type="entry name" value="ECF_transporter_component"/>
</dbReference>
<evidence type="ECO:0000256" key="1">
    <source>
        <dbReference type="ARBA" id="ARBA00004141"/>
    </source>
</evidence>
<dbReference type="RefSeq" id="WP_142505898.1">
    <property type="nucleotide sequence ID" value="NZ_FXTI01000007.1"/>
</dbReference>
<evidence type="ECO:0000313" key="8">
    <source>
        <dbReference type="Proteomes" id="UP000315636"/>
    </source>
</evidence>
<dbReference type="AlphaFoldDB" id="A0A521E0M2"/>
<feature type="transmembrane region" description="Helical" evidence="6">
    <location>
        <begin position="103"/>
        <end position="126"/>
    </location>
</feature>
<keyword evidence="2" id="KW-1003">Cell membrane</keyword>
<keyword evidence="5 6" id="KW-0472">Membrane</keyword>
<protein>
    <submittedName>
        <fullName evidence="7">Energy-coupling factor transport system permease protein</fullName>
    </submittedName>
</protein>
<keyword evidence="3 6" id="KW-0812">Transmembrane</keyword>
<evidence type="ECO:0000256" key="5">
    <source>
        <dbReference type="ARBA" id="ARBA00023136"/>
    </source>
</evidence>
<sequence length="255" mass="28227">MNSISLYTERDSIIHHIHPTNKVIYIFASILVPILLPSFAVLLGGALFGLILLLIGKVFKRALPMIGFVFLILLTVIIIQGLFHPTNSVLVFTIGPAAFYQEGLLYGLTITLRVMNIVGAFLILVLTTKPSDLVDSLVRRGLSPRFGYVLNSVFQILPQMMVSMKTIMDAQRSRGLETEGGLRVRIKAFLPLIGPVVLNALTHVKERAMALEVRGFHAEGKKTFLYEEKSYIATKPIQWGIWAVIGLAVIGRLMG</sequence>
<accession>A0A521E0M2</accession>
<dbReference type="EMBL" id="FXTI01000007">
    <property type="protein sequence ID" value="SMO77504.1"/>
    <property type="molecule type" value="Genomic_DNA"/>
</dbReference>
<feature type="transmembrane region" description="Helical" evidence="6">
    <location>
        <begin position="24"/>
        <end position="55"/>
    </location>
</feature>
<dbReference type="InterPro" id="IPR003339">
    <property type="entry name" value="ABC/ECF_trnsptr_transmembrane"/>
</dbReference>
<evidence type="ECO:0000256" key="4">
    <source>
        <dbReference type="ARBA" id="ARBA00022989"/>
    </source>
</evidence>
<dbReference type="Proteomes" id="UP000315636">
    <property type="component" value="Unassembled WGS sequence"/>
</dbReference>
<gene>
    <name evidence="7" type="ORF">SAMN06264849_10792</name>
</gene>
<dbReference type="PANTHER" id="PTHR34857">
    <property type="entry name" value="SLL0384 PROTEIN"/>
    <property type="match status" value="1"/>
</dbReference>
<evidence type="ECO:0000313" key="7">
    <source>
        <dbReference type="EMBL" id="SMO77504.1"/>
    </source>
</evidence>
<proteinExistence type="predicted"/>
<evidence type="ECO:0000256" key="3">
    <source>
        <dbReference type="ARBA" id="ARBA00022692"/>
    </source>
</evidence>
<dbReference type="PANTHER" id="PTHR34857:SF2">
    <property type="entry name" value="SLL0384 PROTEIN"/>
    <property type="match status" value="1"/>
</dbReference>
<keyword evidence="4 6" id="KW-1133">Transmembrane helix</keyword>
<dbReference type="GO" id="GO:0005886">
    <property type="term" value="C:plasma membrane"/>
    <property type="evidence" value="ECO:0007669"/>
    <property type="project" value="UniProtKB-ARBA"/>
</dbReference>
<feature type="transmembrane region" description="Helical" evidence="6">
    <location>
        <begin position="62"/>
        <end position="83"/>
    </location>
</feature>
<dbReference type="Pfam" id="PF02361">
    <property type="entry name" value="CbiQ"/>
    <property type="match status" value="1"/>
</dbReference>
<keyword evidence="8" id="KW-1185">Reference proteome</keyword>